<dbReference type="EMBL" id="JAJJMO010000001">
    <property type="protein sequence ID" value="MCC9073257.1"/>
    <property type="molecule type" value="Genomic_DNA"/>
</dbReference>
<comment type="caution">
    <text evidence="2">The sequence shown here is derived from an EMBL/GenBank/DDBJ whole genome shotgun (WGS) entry which is preliminary data.</text>
</comment>
<organism evidence="2 3">
    <name type="scientific">Flavobacterium pisciphilum</name>
    <dbReference type="NCBI Taxonomy" id="2893755"/>
    <lineage>
        <taxon>Bacteria</taxon>
        <taxon>Pseudomonadati</taxon>
        <taxon>Bacteroidota</taxon>
        <taxon>Flavobacteriia</taxon>
        <taxon>Flavobacteriales</taxon>
        <taxon>Flavobacteriaceae</taxon>
        <taxon>Flavobacterium</taxon>
    </lineage>
</organism>
<dbReference type="InterPro" id="IPR024266">
    <property type="entry name" value="DUF3806"/>
</dbReference>
<dbReference type="Gene3D" id="1.20.120.1090">
    <property type="match status" value="1"/>
</dbReference>
<dbReference type="RefSeq" id="WP_229990194.1">
    <property type="nucleotide sequence ID" value="NZ_JAJJMO010000001.1"/>
</dbReference>
<feature type="domain" description="DUF3806" evidence="1">
    <location>
        <begin position="187"/>
        <end position="270"/>
    </location>
</feature>
<dbReference type="Pfam" id="PF12713">
    <property type="entry name" value="DUF3806"/>
    <property type="match status" value="1"/>
</dbReference>
<sequence length="293" mass="34088">MKLFEIGDGLKSIKVSSNYFAERENDGTVILYDPEIDFAEIRISVITVESKDSSDLQAMYRRVIELAKEKEIEVNLTDEKSYYNYVKENEEDGLMIFYFEVGYFNHLIIISVTTNAEYAQNNEENIENVLSDITNFISTIKEINIDSQHIFEPTYNDIDDINERIKKVLNIHEDEIDAYHDTDKTISLIQKIIDENVFQVDNTYELQSLGIALGDYIQYKNNDFHWAVIRDEYGRDICLQYKTLALTVFPMTMISKRIEDGENVNVSELFSDLLNKINELVISGDFTELDHND</sequence>
<evidence type="ECO:0000313" key="3">
    <source>
        <dbReference type="Proteomes" id="UP001430919"/>
    </source>
</evidence>
<protein>
    <submittedName>
        <fullName evidence="2">DUF3806 domain-containing protein</fullName>
    </submittedName>
</protein>
<proteinExistence type="predicted"/>
<evidence type="ECO:0000259" key="1">
    <source>
        <dbReference type="Pfam" id="PF12713"/>
    </source>
</evidence>
<reference evidence="2" key="1">
    <citation type="submission" date="2021-11" db="EMBL/GenBank/DDBJ databases">
        <title>Description of novel Flavobacterium species.</title>
        <authorList>
            <person name="Saticioglu I.B."/>
            <person name="Ay H."/>
            <person name="Altun S."/>
            <person name="Duman M."/>
        </authorList>
    </citation>
    <scope>NUCLEOTIDE SEQUENCE</scope>
    <source>
        <strain evidence="2">F-65</strain>
    </source>
</reference>
<dbReference type="Gene3D" id="3.40.1000.10">
    <property type="entry name" value="Mog1/PsbP, alpha/beta/alpha sandwich"/>
    <property type="match status" value="1"/>
</dbReference>
<accession>A0ABS8MWV1</accession>
<evidence type="ECO:0000313" key="2">
    <source>
        <dbReference type="EMBL" id="MCC9073257.1"/>
    </source>
</evidence>
<keyword evidence="3" id="KW-1185">Reference proteome</keyword>
<dbReference type="Proteomes" id="UP001430919">
    <property type="component" value="Unassembled WGS sequence"/>
</dbReference>
<name>A0ABS8MWV1_9FLAO</name>
<gene>
    <name evidence="2" type="ORF">LNQ49_16895</name>
</gene>